<dbReference type="InterPro" id="IPR013783">
    <property type="entry name" value="Ig-like_fold"/>
</dbReference>
<dbReference type="PANTHER" id="PTHR42715:SF10">
    <property type="entry name" value="BETA-GLUCOSIDASE"/>
    <property type="match status" value="1"/>
</dbReference>
<dbReference type="InterPro" id="IPR026891">
    <property type="entry name" value="Fn3-like"/>
</dbReference>
<keyword evidence="3" id="KW-0732">Signal</keyword>
<dbReference type="AlphaFoldDB" id="A0A6I6GPG6"/>
<dbReference type="InterPro" id="IPR050288">
    <property type="entry name" value="Cellulose_deg_GH3"/>
</dbReference>
<dbReference type="PRINTS" id="PR00133">
    <property type="entry name" value="GLHYDRLASE3"/>
</dbReference>
<proteinExistence type="inferred from homology"/>
<keyword evidence="2" id="KW-0378">Hydrolase</keyword>
<evidence type="ECO:0000259" key="4">
    <source>
        <dbReference type="PROSITE" id="PS51820"/>
    </source>
</evidence>
<organism evidence="5 6">
    <name type="scientific">Phnomibacter ginsenosidimutans</name>
    <dbReference type="NCBI Taxonomy" id="2676868"/>
    <lineage>
        <taxon>Bacteria</taxon>
        <taxon>Pseudomonadati</taxon>
        <taxon>Bacteroidota</taxon>
        <taxon>Chitinophagia</taxon>
        <taxon>Chitinophagales</taxon>
        <taxon>Chitinophagaceae</taxon>
        <taxon>Phnomibacter</taxon>
    </lineage>
</organism>
<dbReference type="Gene3D" id="2.60.40.10">
    <property type="entry name" value="Immunoglobulins"/>
    <property type="match status" value="1"/>
</dbReference>
<gene>
    <name evidence="5" type="ORF">GLV81_12630</name>
</gene>
<dbReference type="Gene3D" id="3.40.50.1700">
    <property type="entry name" value="Glycoside hydrolase family 3 C-terminal domain"/>
    <property type="match status" value="2"/>
</dbReference>
<dbReference type="SUPFAM" id="SSF52279">
    <property type="entry name" value="Beta-D-glucan exohydrolase, C-terminal domain"/>
    <property type="match status" value="1"/>
</dbReference>
<keyword evidence="6" id="KW-1185">Reference proteome</keyword>
<protein>
    <submittedName>
        <fullName evidence="5">Beta-glucosidase</fullName>
    </submittedName>
</protein>
<evidence type="ECO:0000313" key="5">
    <source>
        <dbReference type="EMBL" id="QGW28832.1"/>
    </source>
</evidence>
<dbReference type="PANTHER" id="PTHR42715">
    <property type="entry name" value="BETA-GLUCOSIDASE"/>
    <property type="match status" value="1"/>
</dbReference>
<dbReference type="Pfam" id="PF00933">
    <property type="entry name" value="Glyco_hydro_3"/>
    <property type="match status" value="1"/>
</dbReference>
<dbReference type="Pfam" id="PF01915">
    <property type="entry name" value="Glyco_hydro_3_C"/>
    <property type="match status" value="1"/>
</dbReference>
<feature type="chain" id="PRO_5026169025" evidence="3">
    <location>
        <begin position="21"/>
        <end position="886"/>
    </location>
</feature>
<dbReference type="PROSITE" id="PS51820">
    <property type="entry name" value="PA14"/>
    <property type="match status" value="1"/>
</dbReference>
<feature type="domain" description="PA14" evidence="4">
    <location>
        <begin position="488"/>
        <end position="628"/>
    </location>
</feature>
<dbReference type="Pfam" id="PF14310">
    <property type="entry name" value="Fn3-like"/>
    <property type="match status" value="1"/>
</dbReference>
<dbReference type="Proteomes" id="UP000426027">
    <property type="component" value="Chromosome"/>
</dbReference>
<sequence>MMKKLMWILLFASSSLAVLAQPYTNAQLPVEQRVADLLSRMTPEEKFWQLFMIPGEVKPGEEQQYKHGIFGFQVSASGQTANAAGQMLQYNATENARELALKINRQQQYFITQSRLGIPIIPFDEALHGLVRAGATAFPQSIGLAATWDTALMRSVASAIGKEAKARGIRQVLSPVINLANDVRWGRVEETYGEDPWLSAQMGVAFMQPIEQMGVVTTPKHLLANVGDGGRDSYPIYWSEWFLRQTHLLPFQEAFALAGTRSVMTSYNSVNGQPATANNWILNQWLKKEHGFKGFVISDASAVGGANVLHMTGKDYPQSSALSIQNGLDVIFQTDYAHHHLFMPPFLDGSIDSSIINAAVRRVLRIKFELGLFEHPYVDENVIANSINIARHKSIAREAAAKSFVLLKNEGMLPLQKVQRLAVIGEDAVAARLGGYSGPGNGKVSILDGLQAALKGQSTVRFAPGYSRALKEWNIVPASVLSHLKDGIKAAGLQASYYNNIELSGKPVLERTDAQVDFHWTLYAPDAALQRDFFAVRWTGEITSDVTDSIAIGLDGNDGYRLYLNDVLHVDAWEKSSYHTLLKPYAFTAGKSVRVRIEFKEPVGNAHIRLVWNKDVLNYWQQLQQEALLLAQSSDAVVVVAGIHEGEFQDRAYLNLDCHQEELIEALAATGKPVTVLLVGGSAITMQRWLHKLKSVMMLWYPGEEGGHAVADVLLGKRNPAGRLPITFPVHESQLPLSYWHLPTGRGDDYHNLSGEPLFPFGYGLSYTTFTYSNLRLSSTSIKAGASVELSVDITNTGNMNGDEVVQLYIRDELASLARPVMELKGFQRIALRKGESKTVRFTITPAMLSMINLDGKTVLEPGDFRIMIGASSKDLRLKTLLTVQQ</sequence>
<dbReference type="InterPro" id="IPR017853">
    <property type="entry name" value="GH"/>
</dbReference>
<dbReference type="FunFam" id="2.60.40.10:FF:000495">
    <property type="entry name" value="Periplasmic beta-glucosidase"/>
    <property type="match status" value="1"/>
</dbReference>
<dbReference type="SUPFAM" id="SSF56988">
    <property type="entry name" value="Anthrax protective antigen"/>
    <property type="match status" value="1"/>
</dbReference>
<dbReference type="EMBL" id="CP046566">
    <property type="protein sequence ID" value="QGW28832.1"/>
    <property type="molecule type" value="Genomic_DNA"/>
</dbReference>
<dbReference type="InterPro" id="IPR036881">
    <property type="entry name" value="Glyco_hydro_3_C_sf"/>
</dbReference>
<name>A0A6I6GPG6_9BACT</name>
<evidence type="ECO:0000313" key="6">
    <source>
        <dbReference type="Proteomes" id="UP000426027"/>
    </source>
</evidence>
<dbReference type="InterPro" id="IPR011658">
    <property type="entry name" value="PA14_dom"/>
</dbReference>
<dbReference type="InterPro" id="IPR002772">
    <property type="entry name" value="Glyco_hydro_3_C"/>
</dbReference>
<dbReference type="Pfam" id="PF07691">
    <property type="entry name" value="PA14"/>
    <property type="match status" value="1"/>
</dbReference>
<dbReference type="SUPFAM" id="SSF51445">
    <property type="entry name" value="(Trans)glycosidases"/>
    <property type="match status" value="1"/>
</dbReference>
<dbReference type="KEGG" id="fls:GLV81_12630"/>
<feature type="signal peptide" evidence="3">
    <location>
        <begin position="1"/>
        <end position="20"/>
    </location>
</feature>
<dbReference type="InterPro" id="IPR037524">
    <property type="entry name" value="PA14/GLEYA"/>
</dbReference>
<dbReference type="InterPro" id="IPR036962">
    <property type="entry name" value="Glyco_hydro_3_N_sf"/>
</dbReference>
<evidence type="ECO:0000256" key="2">
    <source>
        <dbReference type="ARBA" id="ARBA00022801"/>
    </source>
</evidence>
<dbReference type="GO" id="GO:0005975">
    <property type="term" value="P:carbohydrate metabolic process"/>
    <property type="evidence" value="ECO:0007669"/>
    <property type="project" value="InterPro"/>
</dbReference>
<comment type="similarity">
    <text evidence="1">Belongs to the glycosyl hydrolase 3 family.</text>
</comment>
<dbReference type="RefSeq" id="WP_157479185.1">
    <property type="nucleotide sequence ID" value="NZ_CP046566.1"/>
</dbReference>
<reference evidence="5 6" key="1">
    <citation type="submission" date="2019-11" db="EMBL/GenBank/DDBJ databases">
        <authorList>
            <person name="Im W.T."/>
        </authorList>
    </citation>
    <scope>NUCLEOTIDE SEQUENCE [LARGE SCALE GENOMIC DNA]</scope>
    <source>
        <strain evidence="5 6">SB-02</strain>
    </source>
</reference>
<dbReference type="GO" id="GO:0008422">
    <property type="term" value="F:beta-glucosidase activity"/>
    <property type="evidence" value="ECO:0007669"/>
    <property type="project" value="UniProtKB-ARBA"/>
</dbReference>
<dbReference type="SMART" id="SM00758">
    <property type="entry name" value="PA14"/>
    <property type="match status" value="1"/>
</dbReference>
<dbReference type="SMART" id="SM01217">
    <property type="entry name" value="Fn3_like"/>
    <property type="match status" value="1"/>
</dbReference>
<accession>A0A6I6GPG6</accession>
<evidence type="ECO:0000256" key="3">
    <source>
        <dbReference type="SAM" id="SignalP"/>
    </source>
</evidence>
<dbReference type="Gene3D" id="3.20.20.300">
    <property type="entry name" value="Glycoside hydrolase, family 3, N-terminal domain"/>
    <property type="match status" value="1"/>
</dbReference>
<evidence type="ECO:0000256" key="1">
    <source>
        <dbReference type="ARBA" id="ARBA00005336"/>
    </source>
</evidence>
<dbReference type="InterPro" id="IPR001764">
    <property type="entry name" value="Glyco_hydro_3_N"/>
</dbReference>